<evidence type="ECO:0000313" key="1">
    <source>
        <dbReference type="EMBL" id="KAI4297096.1"/>
    </source>
</evidence>
<gene>
    <name evidence="1" type="ORF">L6164_037003</name>
</gene>
<dbReference type="EMBL" id="CM039439">
    <property type="protein sequence ID" value="KAI4297096.1"/>
    <property type="molecule type" value="Genomic_DNA"/>
</dbReference>
<name>A0ACB9KIR8_BAUVA</name>
<proteinExistence type="predicted"/>
<sequence length="117" mass="12590">MPFGLYGETGIITILTGNSHVSIQDIQTVNQLSATTAKYPSLTKVLDAAIWPMLFKHSRTTSLPGKHMPFSLYGETGIITILTGNSHVSIQDIQTVNQLSATTAKYPSLTKVLDAAV</sequence>
<reference evidence="1 2" key="1">
    <citation type="journal article" date="2022" name="DNA Res.">
        <title>Chromosomal-level genome assembly of the orchid tree Bauhinia variegata (Leguminosae; Cercidoideae) supports the allotetraploid origin hypothesis of Bauhinia.</title>
        <authorList>
            <person name="Zhong Y."/>
            <person name="Chen Y."/>
            <person name="Zheng D."/>
            <person name="Pang J."/>
            <person name="Liu Y."/>
            <person name="Luo S."/>
            <person name="Meng S."/>
            <person name="Qian L."/>
            <person name="Wei D."/>
            <person name="Dai S."/>
            <person name="Zhou R."/>
        </authorList>
    </citation>
    <scope>NUCLEOTIDE SEQUENCE [LARGE SCALE GENOMIC DNA]</scope>
    <source>
        <strain evidence="1">BV-YZ2020</strain>
    </source>
</reference>
<accession>A0ACB9KIR8</accession>
<evidence type="ECO:0000313" key="2">
    <source>
        <dbReference type="Proteomes" id="UP000828941"/>
    </source>
</evidence>
<organism evidence="1 2">
    <name type="scientific">Bauhinia variegata</name>
    <name type="common">Purple orchid tree</name>
    <name type="synonym">Phanera variegata</name>
    <dbReference type="NCBI Taxonomy" id="167791"/>
    <lineage>
        <taxon>Eukaryota</taxon>
        <taxon>Viridiplantae</taxon>
        <taxon>Streptophyta</taxon>
        <taxon>Embryophyta</taxon>
        <taxon>Tracheophyta</taxon>
        <taxon>Spermatophyta</taxon>
        <taxon>Magnoliopsida</taxon>
        <taxon>eudicotyledons</taxon>
        <taxon>Gunneridae</taxon>
        <taxon>Pentapetalae</taxon>
        <taxon>rosids</taxon>
        <taxon>fabids</taxon>
        <taxon>Fabales</taxon>
        <taxon>Fabaceae</taxon>
        <taxon>Cercidoideae</taxon>
        <taxon>Cercideae</taxon>
        <taxon>Bauhiniinae</taxon>
        <taxon>Bauhinia</taxon>
    </lineage>
</organism>
<protein>
    <submittedName>
        <fullName evidence="1">Uncharacterized protein</fullName>
    </submittedName>
</protein>
<keyword evidence="2" id="KW-1185">Reference proteome</keyword>
<comment type="caution">
    <text evidence="1">The sequence shown here is derived from an EMBL/GenBank/DDBJ whole genome shotgun (WGS) entry which is preliminary data.</text>
</comment>
<dbReference type="Proteomes" id="UP000828941">
    <property type="component" value="Chromosome 14"/>
</dbReference>